<gene>
    <name evidence="3" type="ORF">MNBD_GAMMA09-661</name>
</gene>
<comment type="subcellular location">
    <subcellularLocation>
        <location evidence="1">Bacterial flagellum basal body</location>
    </subcellularLocation>
</comment>
<dbReference type="GO" id="GO:0005198">
    <property type="term" value="F:structural molecule activity"/>
    <property type="evidence" value="ECO:0007669"/>
    <property type="project" value="InterPro"/>
</dbReference>
<dbReference type="NCBIfam" id="TIGR00205">
    <property type="entry name" value="fliE"/>
    <property type="match status" value="1"/>
</dbReference>
<evidence type="ECO:0000313" key="3">
    <source>
        <dbReference type="EMBL" id="VAW70035.1"/>
    </source>
</evidence>
<organism evidence="3">
    <name type="scientific">hydrothermal vent metagenome</name>
    <dbReference type="NCBI Taxonomy" id="652676"/>
    <lineage>
        <taxon>unclassified sequences</taxon>
        <taxon>metagenomes</taxon>
        <taxon>ecological metagenomes</taxon>
    </lineage>
</organism>
<sequence>MSNMNVQQVLAQMRVMEAQAKLQTGPAQMGADSVAVNNAQATQKTDFAEVLSNSVNSVNETMMTSGGMAKAFEKGDSNITMAELVINMEKASVSFQAMTQVRNKLLTAYQEIMNMPV</sequence>
<proteinExistence type="inferred from homology"/>
<dbReference type="PANTHER" id="PTHR34653:SF1">
    <property type="entry name" value="FLAGELLAR HOOK-BASAL BODY COMPLEX PROTEIN FLIE"/>
    <property type="match status" value="1"/>
</dbReference>
<dbReference type="Pfam" id="PF02049">
    <property type="entry name" value="FliE"/>
    <property type="match status" value="1"/>
</dbReference>
<keyword evidence="3" id="KW-0969">Cilium</keyword>
<dbReference type="AlphaFoldDB" id="A0A3B0XNI3"/>
<keyword evidence="2" id="KW-0975">Bacterial flagellum</keyword>
<reference evidence="3" key="1">
    <citation type="submission" date="2018-06" db="EMBL/GenBank/DDBJ databases">
        <authorList>
            <person name="Zhirakovskaya E."/>
        </authorList>
    </citation>
    <scope>NUCLEOTIDE SEQUENCE</scope>
</reference>
<protein>
    <submittedName>
        <fullName evidence="3">Flagellar hook-basal body complex protein FliE</fullName>
    </submittedName>
</protein>
<dbReference type="PANTHER" id="PTHR34653">
    <property type="match status" value="1"/>
</dbReference>
<accession>A0A3B0XNI3</accession>
<keyword evidence="3" id="KW-0282">Flagellum</keyword>
<dbReference type="GO" id="GO:0009425">
    <property type="term" value="C:bacterial-type flagellum basal body"/>
    <property type="evidence" value="ECO:0007669"/>
    <property type="project" value="UniProtKB-SubCell"/>
</dbReference>
<dbReference type="InterPro" id="IPR001624">
    <property type="entry name" value="FliE"/>
</dbReference>
<dbReference type="PRINTS" id="PR01006">
    <property type="entry name" value="FLGHOOKFLIE"/>
</dbReference>
<evidence type="ECO:0000256" key="2">
    <source>
        <dbReference type="ARBA" id="ARBA00023143"/>
    </source>
</evidence>
<dbReference type="GO" id="GO:0071973">
    <property type="term" value="P:bacterial-type flagellum-dependent cell motility"/>
    <property type="evidence" value="ECO:0007669"/>
    <property type="project" value="InterPro"/>
</dbReference>
<dbReference type="GO" id="GO:0003774">
    <property type="term" value="F:cytoskeletal motor activity"/>
    <property type="evidence" value="ECO:0007669"/>
    <property type="project" value="InterPro"/>
</dbReference>
<dbReference type="EMBL" id="UOFI01000186">
    <property type="protein sequence ID" value="VAW70035.1"/>
    <property type="molecule type" value="Genomic_DNA"/>
</dbReference>
<dbReference type="HAMAP" id="MF_00724">
    <property type="entry name" value="FliE"/>
    <property type="match status" value="1"/>
</dbReference>
<keyword evidence="3" id="KW-0966">Cell projection</keyword>
<evidence type="ECO:0000256" key="1">
    <source>
        <dbReference type="ARBA" id="ARBA00004117"/>
    </source>
</evidence>
<name>A0A3B0XNI3_9ZZZZ</name>